<reference evidence="1" key="1">
    <citation type="submission" date="2018-01" db="EMBL/GenBank/DDBJ databases">
        <title>An insight into the sialome of Amazonian anophelines.</title>
        <authorList>
            <person name="Ribeiro J.M."/>
            <person name="Scarpassa V."/>
            <person name="Calvo E."/>
        </authorList>
    </citation>
    <scope>NUCLEOTIDE SEQUENCE</scope>
</reference>
<dbReference type="AlphaFoldDB" id="A0A2M4D759"/>
<proteinExistence type="predicted"/>
<organism evidence="1">
    <name type="scientific">Anopheles darlingi</name>
    <name type="common">Mosquito</name>
    <dbReference type="NCBI Taxonomy" id="43151"/>
    <lineage>
        <taxon>Eukaryota</taxon>
        <taxon>Metazoa</taxon>
        <taxon>Ecdysozoa</taxon>
        <taxon>Arthropoda</taxon>
        <taxon>Hexapoda</taxon>
        <taxon>Insecta</taxon>
        <taxon>Pterygota</taxon>
        <taxon>Neoptera</taxon>
        <taxon>Endopterygota</taxon>
        <taxon>Diptera</taxon>
        <taxon>Nematocera</taxon>
        <taxon>Culicoidea</taxon>
        <taxon>Culicidae</taxon>
        <taxon>Anophelinae</taxon>
        <taxon>Anopheles</taxon>
    </lineage>
</organism>
<dbReference type="EMBL" id="GGFL01009232">
    <property type="protein sequence ID" value="MBW73410.1"/>
    <property type="molecule type" value="Transcribed_RNA"/>
</dbReference>
<protein>
    <submittedName>
        <fullName evidence="1">Putative secreted protein</fullName>
    </submittedName>
</protein>
<accession>A0A2M4D759</accession>
<sequence>MPIVVGRLAAQTPARLSVFSSMFSATTSGGAQAKQAVSPGRRNWMCPETAFSDTPDSNQCCESSLHAVLMAMRASKLSTQLRTISTGVPGTTPPLLIASMKWVKLSTVVML</sequence>
<name>A0A2M4D759_ANODA</name>
<evidence type="ECO:0000313" key="1">
    <source>
        <dbReference type="EMBL" id="MBW73410.1"/>
    </source>
</evidence>